<dbReference type="Proteomes" id="UP000695562">
    <property type="component" value="Unassembled WGS sequence"/>
</dbReference>
<proteinExistence type="predicted"/>
<gene>
    <name evidence="2" type="ORF">CYY_007552</name>
</gene>
<evidence type="ECO:0000313" key="3">
    <source>
        <dbReference type="Proteomes" id="UP000695562"/>
    </source>
</evidence>
<protein>
    <submittedName>
        <fullName evidence="2">Uncharacterized protein</fullName>
    </submittedName>
</protein>
<comment type="caution">
    <text evidence="2">The sequence shown here is derived from an EMBL/GenBank/DDBJ whole genome shotgun (WGS) entry which is preliminary data.</text>
</comment>
<sequence length="296" mass="32642">MSKPDKNIIRNDNKKKICLKDNCGCPLLHKANIAQLFWDNTSSTSDLNILNLLADHHKALYPEEERLYVSLVKTPPQFYAVPVVDKQKRPKEVSASISKWVKSTEGLEGENEPQVLFFLRKDDSDPKRVEDIETTLRKRIGLLVSHELAKKFCLPNPTEWAIISSSRLKILEEKAIDGQITTAIDLKSISTRETLPKSGVIANFKIKDKDTGISFTPTIENKDIVAPIDRTKVATATVSTTTTTTVATTTEATITEATITVATTAKDTTKDTAKKGTKKSASAKGTAKDTETKGKK</sequence>
<dbReference type="EMBL" id="AJWJ01000410">
    <property type="protein sequence ID" value="KAF2071123.1"/>
    <property type="molecule type" value="Genomic_DNA"/>
</dbReference>
<evidence type="ECO:0000313" key="2">
    <source>
        <dbReference type="EMBL" id="KAF2071123.1"/>
    </source>
</evidence>
<reference evidence="2" key="1">
    <citation type="submission" date="2020-01" db="EMBL/GenBank/DDBJ databases">
        <title>Development of genomics and gene disruption for Polysphondylium violaceum indicates a role for the polyketide synthase stlB in stalk morphogenesis.</title>
        <authorList>
            <person name="Narita B."/>
            <person name="Kawabe Y."/>
            <person name="Kin K."/>
            <person name="Saito T."/>
            <person name="Gibbs R."/>
            <person name="Kuspa A."/>
            <person name="Muzny D."/>
            <person name="Queller D."/>
            <person name="Richards S."/>
            <person name="Strassman J."/>
            <person name="Sucgang R."/>
            <person name="Worley K."/>
            <person name="Schaap P."/>
        </authorList>
    </citation>
    <scope>NUCLEOTIDE SEQUENCE</scope>
    <source>
        <strain evidence="2">QSvi11</strain>
    </source>
</reference>
<keyword evidence="3" id="KW-1185">Reference proteome</keyword>
<organism evidence="2 3">
    <name type="scientific">Polysphondylium violaceum</name>
    <dbReference type="NCBI Taxonomy" id="133409"/>
    <lineage>
        <taxon>Eukaryota</taxon>
        <taxon>Amoebozoa</taxon>
        <taxon>Evosea</taxon>
        <taxon>Eumycetozoa</taxon>
        <taxon>Dictyostelia</taxon>
        <taxon>Dictyosteliales</taxon>
        <taxon>Dictyosteliaceae</taxon>
        <taxon>Polysphondylium</taxon>
    </lineage>
</organism>
<feature type="compositionally biased region" description="Basic and acidic residues" evidence="1">
    <location>
        <begin position="286"/>
        <end position="296"/>
    </location>
</feature>
<feature type="region of interest" description="Disordered" evidence="1">
    <location>
        <begin position="267"/>
        <end position="296"/>
    </location>
</feature>
<name>A0A8J4PPL2_9MYCE</name>
<dbReference type="AlphaFoldDB" id="A0A8J4PPL2"/>
<evidence type="ECO:0000256" key="1">
    <source>
        <dbReference type="SAM" id="MobiDB-lite"/>
    </source>
</evidence>
<accession>A0A8J4PPL2</accession>